<proteinExistence type="predicted"/>
<reference evidence="1 2" key="1">
    <citation type="journal article" date="2016" name="Nat. Commun.">
        <title>Thousands of microbial genomes shed light on interconnected biogeochemical processes in an aquifer system.</title>
        <authorList>
            <person name="Anantharaman K."/>
            <person name="Brown C.T."/>
            <person name="Hug L.A."/>
            <person name="Sharon I."/>
            <person name="Castelle C.J."/>
            <person name="Probst A.J."/>
            <person name="Thomas B.C."/>
            <person name="Singh A."/>
            <person name="Wilkins M.J."/>
            <person name="Karaoz U."/>
            <person name="Brodie E.L."/>
            <person name="Williams K.H."/>
            <person name="Hubbard S.S."/>
            <person name="Banfield J.F."/>
        </authorList>
    </citation>
    <scope>NUCLEOTIDE SEQUENCE [LARGE SCALE GENOMIC DNA]</scope>
</reference>
<protein>
    <submittedName>
        <fullName evidence="1">Uncharacterized protein</fullName>
    </submittedName>
</protein>
<gene>
    <name evidence="1" type="ORF">A2871_02640</name>
</gene>
<dbReference type="Proteomes" id="UP000176336">
    <property type="component" value="Unassembled WGS sequence"/>
</dbReference>
<dbReference type="AlphaFoldDB" id="A0A1F5IR67"/>
<organism evidence="1 2">
    <name type="scientific">Candidatus Daviesbacteria bacterium RIFCSPHIGHO2_01_FULL_41_23</name>
    <dbReference type="NCBI Taxonomy" id="1797764"/>
    <lineage>
        <taxon>Bacteria</taxon>
        <taxon>Candidatus Daviesiibacteriota</taxon>
    </lineage>
</organism>
<comment type="caution">
    <text evidence="1">The sequence shown here is derived from an EMBL/GenBank/DDBJ whole genome shotgun (WGS) entry which is preliminary data.</text>
</comment>
<sequence>MAGGRKKVEYIGIFDQRHYRKASLLVAGLHRSILGIPTQALPLKEHSGETSVYVQTQENRIFIVETGIPKAETEPTPLSPRIRQARRFWFLNP</sequence>
<name>A0A1F5IR67_9BACT</name>
<accession>A0A1F5IR67</accession>
<dbReference type="EMBL" id="MFCR01000008">
    <property type="protein sequence ID" value="OGE18863.1"/>
    <property type="molecule type" value="Genomic_DNA"/>
</dbReference>
<evidence type="ECO:0000313" key="2">
    <source>
        <dbReference type="Proteomes" id="UP000176336"/>
    </source>
</evidence>
<evidence type="ECO:0000313" key="1">
    <source>
        <dbReference type="EMBL" id="OGE18863.1"/>
    </source>
</evidence>